<dbReference type="InterPro" id="IPR043502">
    <property type="entry name" value="DNA/RNA_pol_sf"/>
</dbReference>
<feature type="domain" description="Reverse transcriptase" evidence="2">
    <location>
        <begin position="524"/>
        <end position="682"/>
    </location>
</feature>
<evidence type="ECO:0000259" key="2">
    <source>
        <dbReference type="Pfam" id="PF00078"/>
    </source>
</evidence>
<dbReference type="InterPro" id="IPR050951">
    <property type="entry name" value="Retrovirus_Pol_polyprotein"/>
</dbReference>
<accession>A0ABM1EDS4</accession>
<dbReference type="CDD" id="cd01647">
    <property type="entry name" value="RT_LTR"/>
    <property type="match status" value="1"/>
</dbReference>
<dbReference type="Proteomes" id="UP000695022">
    <property type="component" value="Unplaced"/>
</dbReference>
<dbReference type="Pfam" id="PF00078">
    <property type="entry name" value="RVT_1"/>
    <property type="match status" value="1"/>
</dbReference>
<dbReference type="PANTHER" id="PTHR37984:SF9">
    <property type="entry name" value="INTEGRASE CATALYTIC DOMAIN-CONTAINING PROTEIN"/>
    <property type="match status" value="1"/>
</dbReference>
<reference evidence="4" key="1">
    <citation type="submission" date="2025-08" db="UniProtKB">
        <authorList>
            <consortium name="RefSeq"/>
        </authorList>
    </citation>
    <scope>IDENTIFICATION</scope>
</reference>
<dbReference type="Gene3D" id="3.10.10.10">
    <property type="entry name" value="HIV Type 1 Reverse Transcriptase, subunit A, domain 1"/>
    <property type="match status" value="1"/>
</dbReference>
<feature type="compositionally biased region" description="Polar residues" evidence="1">
    <location>
        <begin position="18"/>
        <end position="28"/>
    </location>
</feature>
<name>A0ABM1EDS4_PRICU</name>
<dbReference type="SUPFAM" id="SSF56672">
    <property type="entry name" value="DNA/RNA polymerases"/>
    <property type="match status" value="1"/>
</dbReference>
<dbReference type="GeneID" id="106811290"/>
<dbReference type="RefSeq" id="XP_014670345.1">
    <property type="nucleotide sequence ID" value="XM_014814859.1"/>
</dbReference>
<evidence type="ECO:0000256" key="1">
    <source>
        <dbReference type="SAM" id="MobiDB-lite"/>
    </source>
</evidence>
<sequence>MAAQEPAQEKMQMDMSADSATGEQPHSVPQQNDLLQMLAAIISQQAQQAQATVQQQSNLPDHARAKNLKKVNWGLMKTLCPKKLDMDSFSSIDLRSWQRAFLAFAKEAELTEFDWDTQQIAIESAMKPSTFNRVDALRLQLPAAKRQDIKEVVAITSSLIETTKSVWTSRHQFYHLHQKPHQSIAKFHSEVVEKVQECNFDKGFCNQCAQAAIDDHILSKLVFCTEKEAARREMLRDPDLSVEKARKILEADENVTETEAQLTHSASSGVNRINREMERNPNKPRRFRSRRAAQSRDYSRNDREKETDMCNQCGYPKHRDRATCPAKGEKCKSCGKSNHFAKVCRNSGKKPASCHDKPKKTLMGSIICSISTNVDLVKVTIHGQNGHSQVKALIDTGSDWCCIAESELVSVKEDPHNLCPLTADMQATENASGVRMKPSGYFEADIAFGCNVITRRIVVFPGLSGTILSKDALIELSIVRLNLDPPTETTRKPDNVQVPEQKARIITPQTKATDWVLPIVVEQKKNSDDIRLCVNFKPLNKFSKSEVYESPSVLETVQNVQANEGSLFTKFDAQKGYHQLKIAEESKDLTTFITPFGRFRYERAPFGINSISEHYNRRMSESLHGLDNIVRVVDNSLVYGKNDEDHLIHVRAFLERCRERNIRLNEKKFVFRKQEIEFAGVIVSKDGFTISPLLIESLREFPEPRSITDMRSFYGLASQMSPYDPELVQSVHGSPMTNNRRLDEVTNPRLRPCLMQAHEFDMEIEYNKENLNF</sequence>
<organism evidence="3 4">
    <name type="scientific">Priapulus caudatus</name>
    <name type="common">Priapulid worm</name>
    <dbReference type="NCBI Taxonomy" id="37621"/>
    <lineage>
        <taxon>Eukaryota</taxon>
        <taxon>Metazoa</taxon>
        <taxon>Ecdysozoa</taxon>
        <taxon>Scalidophora</taxon>
        <taxon>Priapulida</taxon>
        <taxon>Priapulimorpha</taxon>
        <taxon>Priapulimorphida</taxon>
        <taxon>Priapulidae</taxon>
        <taxon>Priapulus</taxon>
    </lineage>
</organism>
<protein>
    <submittedName>
        <fullName evidence="4">Uncharacterized protein LOC106811290</fullName>
    </submittedName>
</protein>
<dbReference type="InterPro" id="IPR000477">
    <property type="entry name" value="RT_dom"/>
</dbReference>
<dbReference type="Gene3D" id="3.30.70.270">
    <property type="match status" value="1"/>
</dbReference>
<dbReference type="PANTHER" id="PTHR37984">
    <property type="entry name" value="PROTEIN CBG26694"/>
    <property type="match status" value="1"/>
</dbReference>
<keyword evidence="3" id="KW-1185">Reference proteome</keyword>
<evidence type="ECO:0000313" key="3">
    <source>
        <dbReference type="Proteomes" id="UP000695022"/>
    </source>
</evidence>
<feature type="compositionally biased region" description="Basic residues" evidence="1">
    <location>
        <begin position="282"/>
        <end position="293"/>
    </location>
</feature>
<dbReference type="InterPro" id="IPR043128">
    <property type="entry name" value="Rev_trsase/Diguanyl_cyclase"/>
</dbReference>
<feature type="region of interest" description="Disordered" evidence="1">
    <location>
        <begin position="1"/>
        <end position="28"/>
    </location>
</feature>
<proteinExistence type="predicted"/>
<feature type="compositionally biased region" description="Polar residues" evidence="1">
    <location>
        <begin position="260"/>
        <end position="271"/>
    </location>
</feature>
<gene>
    <name evidence="4" type="primary">LOC106811290</name>
</gene>
<feature type="region of interest" description="Disordered" evidence="1">
    <location>
        <begin position="260"/>
        <end position="303"/>
    </location>
</feature>
<evidence type="ECO:0000313" key="4">
    <source>
        <dbReference type="RefSeq" id="XP_014670345.1"/>
    </source>
</evidence>